<dbReference type="GO" id="GO:0005655">
    <property type="term" value="C:nucleolar ribonuclease P complex"/>
    <property type="evidence" value="ECO:0007669"/>
    <property type="project" value="InterPro"/>
</dbReference>
<dbReference type="KEGG" id="aali:118467268"/>
<evidence type="ECO:0000259" key="6">
    <source>
        <dbReference type="Pfam" id="PF22770"/>
    </source>
</evidence>
<dbReference type="GO" id="GO:0000172">
    <property type="term" value="C:ribonuclease MRP complex"/>
    <property type="evidence" value="ECO:0007669"/>
    <property type="project" value="InterPro"/>
</dbReference>
<dbReference type="CTD" id="10940"/>
<name>A0A182FC21_ANOAL</name>
<dbReference type="Pfam" id="PF08170">
    <property type="entry name" value="POPLD"/>
    <property type="match status" value="1"/>
</dbReference>
<comment type="subcellular location">
    <subcellularLocation>
        <location evidence="1">Nucleus</location>
    </subcellularLocation>
</comment>
<evidence type="ECO:0000313" key="8">
    <source>
        <dbReference type="Proteomes" id="UP000069272"/>
    </source>
</evidence>
<feature type="domain" description="POP1 C-terminal" evidence="6">
    <location>
        <begin position="645"/>
        <end position="832"/>
    </location>
</feature>
<dbReference type="GO" id="GO:0001682">
    <property type="term" value="P:tRNA 5'-leader removal"/>
    <property type="evidence" value="ECO:0007669"/>
    <property type="project" value="InterPro"/>
</dbReference>
<organism evidence="7 8">
    <name type="scientific">Anopheles albimanus</name>
    <name type="common">New world malaria mosquito</name>
    <dbReference type="NCBI Taxonomy" id="7167"/>
    <lineage>
        <taxon>Eukaryota</taxon>
        <taxon>Metazoa</taxon>
        <taxon>Ecdysozoa</taxon>
        <taxon>Arthropoda</taxon>
        <taxon>Hexapoda</taxon>
        <taxon>Insecta</taxon>
        <taxon>Pterygota</taxon>
        <taxon>Neoptera</taxon>
        <taxon>Endopterygota</taxon>
        <taxon>Diptera</taxon>
        <taxon>Nematocera</taxon>
        <taxon>Culicoidea</taxon>
        <taxon>Culicidae</taxon>
        <taxon>Anophelinae</taxon>
        <taxon>Anopheles</taxon>
    </lineage>
</organism>
<dbReference type="VEuPathDB" id="VectorBase:AALB004055"/>
<protein>
    <submittedName>
        <fullName evidence="7">Uncharacterized protein</fullName>
    </submittedName>
</protein>
<evidence type="ECO:0000256" key="3">
    <source>
        <dbReference type="ARBA" id="ARBA00023242"/>
    </source>
</evidence>
<feature type="domain" description="Pop1 N-terminal" evidence="4">
    <location>
        <begin position="95"/>
        <end position="178"/>
    </location>
</feature>
<dbReference type="OrthoDB" id="442863at2759"/>
<dbReference type="Pfam" id="PF22770">
    <property type="entry name" value="POP1_C"/>
    <property type="match status" value="1"/>
</dbReference>
<accession>A0A182FC21</accession>
<reference evidence="7" key="2">
    <citation type="submission" date="2022-08" db="UniProtKB">
        <authorList>
            <consortium name="EnsemblMetazoa"/>
        </authorList>
    </citation>
    <scope>IDENTIFICATION</scope>
    <source>
        <strain evidence="7">STECLA/ALBI9_A</strain>
    </source>
</reference>
<evidence type="ECO:0000256" key="1">
    <source>
        <dbReference type="ARBA" id="ARBA00004123"/>
    </source>
</evidence>
<keyword evidence="2" id="KW-0819">tRNA processing</keyword>
<dbReference type="InterPro" id="IPR012590">
    <property type="entry name" value="POPLD_dom"/>
</dbReference>
<keyword evidence="8" id="KW-1185">Reference proteome</keyword>
<dbReference type="InterPro" id="IPR055079">
    <property type="entry name" value="POP1_C"/>
</dbReference>
<dbReference type="SUPFAM" id="SSF103025">
    <property type="entry name" value="Folate-binding domain"/>
    <property type="match status" value="2"/>
</dbReference>
<dbReference type="EnsemblMetazoa" id="AALB004055-RA">
    <property type="protein sequence ID" value="AALB004055-PA"/>
    <property type="gene ID" value="AALB004055"/>
</dbReference>
<dbReference type="InterPro" id="IPR039182">
    <property type="entry name" value="Pop1"/>
</dbReference>
<feature type="domain" description="POPLD" evidence="5">
    <location>
        <begin position="498"/>
        <end position="587"/>
    </location>
</feature>
<dbReference type="VEuPathDB" id="VectorBase:AALB20_030455"/>
<reference evidence="7 8" key="1">
    <citation type="journal article" date="2017" name="G3 (Bethesda)">
        <title>The Physical Genome Mapping of Anopheles albimanus Corrected Scaffold Misassemblies and Identified Interarm Rearrangements in Genus Anopheles.</title>
        <authorList>
            <person name="Artemov G.N."/>
            <person name="Peery A.N."/>
            <person name="Jiang X."/>
            <person name="Tu Z."/>
            <person name="Stegniy V.N."/>
            <person name="Sharakhova M.V."/>
            <person name="Sharakhov I.V."/>
        </authorList>
    </citation>
    <scope>NUCLEOTIDE SEQUENCE [LARGE SCALE GENOMIC DNA]</scope>
    <source>
        <strain evidence="7 8">ALBI9_A</strain>
    </source>
</reference>
<sequence length="837" mass="95923">MAAASSSLQYDAAIGGSVELPSEIDMVRFAEERRDEVCLMIRKMASNEHQRKLMHQSLPLHMRRRAMSYNPKRLPRKFRAVHVAQFSKSGVSEKKKRPSRRFRRKPHNLLKEYERRKRAFVWLETHVWHARRFHMVSRWGYKIPQTPCNKGYRASYRATSKHALLHDLSYEGCVEVRGPESILYDGFRRMCSERVGLTMVAKAYGAGTRAGYVWLFEDGQYPYGCLGRVRFVWRASVTDELHRTVWIFAHPCFYRRLVEQLVTIFGLKNALRETANTLEDITRNPTDIRCPRYSISTATGTVEVIELKDTLNRFHLTGPLAQATLAKALKLYQAPDQTASASRHWFTDYPTPKSFRKILNHQTAYWDAVKDLTSPGELSPGEVIGLVIEDPRLNRPQRRTKALPSRIQARYAALVNNEGLLAPTTHTCFSPLWDETIRNRITEEGKSTHELNVIRSREALVPGERCASEAYLQPVPILLLQTPGSQDAAYKRLGYGSGWDVIVPAGYGLPLWHSLTRWGAKAAGQKELEMIAIESGCDRSGVPDTILGRTESATAYQDAVARYFRRPNNRRVNYTKLAIASPFRCPWQQLVQEWNRGKEAIAIDHQTDHCPAPFFVLRDRDSLAKLRLAFERKFNLRSINLPSDALVPLLLTLKTRGNPGDNALICLPKREDFRANRVARFGDDHGPVYTEPLRKDPHEQERKKLRTEHLRTLKRLRRQRVREKKRRQRTNPGRLVKIAAANNSMRVREQLERMAELWLPGKPANGVRNQCSRECFGYVTQCCFTLTEGNVTGIGYVTVKGLEKLFKVCNKGTFKVLLRGTKSRGYRFATIRLGGDA</sequence>
<keyword evidence="3" id="KW-0539">Nucleus</keyword>
<dbReference type="PANTHER" id="PTHR22731:SF3">
    <property type="entry name" value="RIBONUCLEASES P_MRP PROTEIN SUBUNIT POP1"/>
    <property type="match status" value="1"/>
</dbReference>
<dbReference type="RefSeq" id="XP_035793449.1">
    <property type="nucleotide sequence ID" value="XM_035937556.1"/>
</dbReference>
<proteinExistence type="predicted"/>
<evidence type="ECO:0000256" key="2">
    <source>
        <dbReference type="ARBA" id="ARBA00022694"/>
    </source>
</evidence>
<dbReference type="AlphaFoldDB" id="A0A182FC21"/>
<dbReference type="Pfam" id="PF06978">
    <property type="entry name" value="POP1_N"/>
    <property type="match status" value="1"/>
</dbReference>
<dbReference type="GeneID" id="118467268"/>
<dbReference type="PANTHER" id="PTHR22731">
    <property type="entry name" value="RIBONUCLEASES P/MRP PROTEIN SUBUNIT POP1"/>
    <property type="match status" value="1"/>
</dbReference>
<dbReference type="STRING" id="7167.A0A182FC21"/>
<evidence type="ECO:0000313" key="7">
    <source>
        <dbReference type="EnsemblMetazoa" id="AALB004055-PA"/>
    </source>
</evidence>
<dbReference type="InterPro" id="IPR009723">
    <property type="entry name" value="Pop1_N"/>
</dbReference>
<evidence type="ECO:0000259" key="4">
    <source>
        <dbReference type="Pfam" id="PF06978"/>
    </source>
</evidence>
<dbReference type="Proteomes" id="UP000069272">
    <property type="component" value="Chromosome 3R"/>
</dbReference>
<evidence type="ECO:0000259" key="5">
    <source>
        <dbReference type="Pfam" id="PF08170"/>
    </source>
</evidence>